<evidence type="ECO:0000313" key="2">
    <source>
        <dbReference type="Proteomes" id="UP000001015"/>
    </source>
</evidence>
<dbReference type="EMBL" id="BA000023">
    <property type="protein sequence ID" value="BAB66064.1"/>
    <property type="molecule type" value="Genomic_DNA"/>
</dbReference>
<dbReference type="KEGG" id="sto:STK_10357"/>
<evidence type="ECO:0000313" key="1">
    <source>
        <dbReference type="EMBL" id="BAB66064.1"/>
    </source>
</evidence>
<name>Q972U9_SULTO</name>
<keyword evidence="2" id="KW-1185">Reference proteome</keyword>
<dbReference type="AlphaFoldDB" id="Q972U9"/>
<sequence>MVTLCNGNNESKWENTNTSIHIYRMSRLEIVGKIDKTNSGIRSKDSTRCWVLLGRCNQLLVKV</sequence>
<dbReference type="Proteomes" id="UP000001015">
    <property type="component" value="Chromosome"/>
</dbReference>
<proteinExistence type="predicted"/>
<reference evidence="2" key="1">
    <citation type="journal article" date="2001" name="DNA Res.">
        <title>Complete genome sequence of an aerobic thermoacidophilic Crenarchaeon, Sulfolobus tokodaii strain7.</title>
        <authorList>
            <person name="Kawarabayasi Y."/>
            <person name="Hino Y."/>
            <person name="Horikawa H."/>
            <person name="Jin-no K."/>
            <person name="Takahashi M."/>
            <person name="Sekine M."/>
            <person name="Baba S."/>
            <person name="Ankai A."/>
            <person name="Kosugi H."/>
            <person name="Hosoyama A."/>
            <person name="Fukui S."/>
            <person name="Nagai Y."/>
            <person name="Nishijima K."/>
            <person name="Otsuka R."/>
            <person name="Nakazawa H."/>
            <person name="Takamiya M."/>
            <person name="Kato Y."/>
            <person name="Yoshizawa T."/>
            <person name="Tanaka T."/>
            <person name="Kudoh Y."/>
            <person name="Yamazaki J."/>
            <person name="Kushida N."/>
            <person name="Oguchi A."/>
            <person name="Aoki K."/>
            <person name="Masuda S."/>
            <person name="Yanagii M."/>
            <person name="Nishimura M."/>
            <person name="Yamagishi A."/>
            <person name="Oshima T."/>
            <person name="Kikuchi H."/>
        </authorList>
    </citation>
    <scope>NUCLEOTIDE SEQUENCE [LARGE SCALE GENOMIC DNA]</scope>
    <source>
        <strain evidence="2">DSM 16993 / JCM 10545 / NBRC 100140 / 7</strain>
    </source>
</reference>
<accession>Q972U9</accession>
<organism evidence="1 2">
    <name type="scientific">Sulfurisphaera tokodaii (strain DSM 16993 / JCM 10545 / NBRC 100140 / 7)</name>
    <name type="common">Sulfolobus tokodaii</name>
    <dbReference type="NCBI Taxonomy" id="273063"/>
    <lineage>
        <taxon>Archaea</taxon>
        <taxon>Thermoproteota</taxon>
        <taxon>Thermoprotei</taxon>
        <taxon>Sulfolobales</taxon>
        <taxon>Sulfolobaceae</taxon>
        <taxon>Sulfurisphaera</taxon>
    </lineage>
</organism>
<gene>
    <name evidence="1" type="ordered locus">STK_10357</name>
    <name evidence="1" type="ORF">STS121</name>
</gene>
<protein>
    <submittedName>
        <fullName evidence="1">Uncharacterized protein</fullName>
    </submittedName>
</protein>